<dbReference type="PANTHER" id="PTHR43215">
    <property type="entry name" value="RADIAL SPOKE HEAD 1 HOMOLOG"/>
    <property type="match status" value="1"/>
</dbReference>
<organism evidence="3 4">
    <name type="scientific">Prorocentrum cordatum</name>
    <dbReference type="NCBI Taxonomy" id="2364126"/>
    <lineage>
        <taxon>Eukaryota</taxon>
        <taxon>Sar</taxon>
        <taxon>Alveolata</taxon>
        <taxon>Dinophyceae</taxon>
        <taxon>Prorocentrales</taxon>
        <taxon>Prorocentraceae</taxon>
        <taxon>Prorocentrum</taxon>
    </lineage>
</organism>
<dbReference type="PANTHER" id="PTHR43215:SF14">
    <property type="entry name" value="RADIAL SPOKE HEAD 1 HOMOLOG"/>
    <property type="match status" value="1"/>
</dbReference>
<evidence type="ECO:0000256" key="1">
    <source>
        <dbReference type="ARBA" id="ARBA00022737"/>
    </source>
</evidence>
<dbReference type="Proteomes" id="UP001189429">
    <property type="component" value="Unassembled WGS sequence"/>
</dbReference>
<evidence type="ECO:0000313" key="4">
    <source>
        <dbReference type="Proteomes" id="UP001189429"/>
    </source>
</evidence>
<feature type="region of interest" description="Disordered" evidence="2">
    <location>
        <begin position="277"/>
        <end position="300"/>
    </location>
</feature>
<comment type="caution">
    <text evidence="3">The sequence shown here is derived from an EMBL/GenBank/DDBJ whole genome shotgun (WGS) entry which is preliminary data.</text>
</comment>
<feature type="region of interest" description="Disordered" evidence="2">
    <location>
        <begin position="475"/>
        <end position="496"/>
    </location>
</feature>
<protein>
    <recommendedName>
        <fullName evidence="5">MORN repeat-containing protein 5</fullName>
    </recommendedName>
</protein>
<accession>A0ABN9UCE5</accession>
<dbReference type="EMBL" id="CAUYUJ010015698">
    <property type="protein sequence ID" value="CAK0857091.1"/>
    <property type="molecule type" value="Genomic_DNA"/>
</dbReference>
<sequence length="496" mass="52027">MLLQQGTSALPPHRAAPTLSVAQRHANHAGGRYEGEVSVESGRREGRGTYFYPNPYFTYEGDWLAGKKHGSGRLTFEDGGYYEGEFRQGEIVGEGVQLWANGTEYTGQFLNGLRHGSGVLTKADGTTYDGAFGQNQYAGAGSLVLPTGDTYRGEFAAHKYHGSGALAQPSADRRYIGGFAEGAFEGEGELHERGNEFVYAGQWRAGVREGRGKQVDHRIGLSFEGEWAGGLPAAVPSSWDLAAAGTSESYLPACSALKEEAADQLLDAKEKKAKEAAAAKKAKEAGAPAPAEAPSGPELLLQPGASLPQVVLRMADSDGAPLSGEAGRCFRVTMYREQRKEGAAEVEIERVPVRFADQRQVLDPAPGGKPGAGGKVTPVPKADAVKRKVSKSAKDATPVPTPDPDEPPPHPGDDCREGALGPDGRALLGGGEEWLVPAHLQPAIYSPALVPPCCPSRCGGPWALLPALEVPVRVAPPEGQGRATPGPAASKGGAKK</sequence>
<evidence type="ECO:0000256" key="2">
    <source>
        <dbReference type="SAM" id="MobiDB-lite"/>
    </source>
</evidence>
<evidence type="ECO:0000313" key="3">
    <source>
        <dbReference type="EMBL" id="CAK0857091.1"/>
    </source>
</evidence>
<feature type="compositionally biased region" description="Low complexity" evidence="2">
    <location>
        <begin position="285"/>
        <end position="294"/>
    </location>
</feature>
<dbReference type="Pfam" id="PF02493">
    <property type="entry name" value="MORN"/>
    <property type="match status" value="6"/>
</dbReference>
<reference evidence="3" key="1">
    <citation type="submission" date="2023-10" db="EMBL/GenBank/DDBJ databases">
        <authorList>
            <person name="Chen Y."/>
            <person name="Shah S."/>
            <person name="Dougan E. K."/>
            <person name="Thang M."/>
            <person name="Chan C."/>
        </authorList>
    </citation>
    <scope>NUCLEOTIDE SEQUENCE [LARGE SCALE GENOMIC DNA]</scope>
</reference>
<feature type="compositionally biased region" description="Basic and acidic residues" evidence="2">
    <location>
        <begin position="407"/>
        <end position="417"/>
    </location>
</feature>
<feature type="region of interest" description="Disordered" evidence="2">
    <location>
        <begin position="359"/>
        <end position="428"/>
    </location>
</feature>
<proteinExistence type="predicted"/>
<gene>
    <name evidence="3" type="ORF">PCOR1329_LOCUS47294</name>
</gene>
<name>A0ABN9UCE5_9DINO</name>
<dbReference type="Gene3D" id="2.20.110.10">
    <property type="entry name" value="Histone H3 K4-specific methyltransferase SET7/9 N-terminal domain"/>
    <property type="match status" value="2"/>
</dbReference>
<dbReference type="SUPFAM" id="SSF82185">
    <property type="entry name" value="Histone H3 K4-specific methyltransferase SET7/9 N-terminal domain"/>
    <property type="match status" value="1"/>
</dbReference>
<dbReference type="SMART" id="SM00698">
    <property type="entry name" value="MORN"/>
    <property type="match status" value="8"/>
</dbReference>
<dbReference type="InterPro" id="IPR003409">
    <property type="entry name" value="MORN"/>
</dbReference>
<keyword evidence="4" id="KW-1185">Reference proteome</keyword>
<keyword evidence="1" id="KW-0677">Repeat</keyword>
<evidence type="ECO:0008006" key="5">
    <source>
        <dbReference type="Google" id="ProtNLM"/>
    </source>
</evidence>